<dbReference type="Gene3D" id="2.120.10.30">
    <property type="entry name" value="TolB, C-terminal domain"/>
    <property type="match status" value="1"/>
</dbReference>
<organism evidence="1 2">
    <name type="scientific">Entomomonas asaccharolytica</name>
    <dbReference type="NCBI Taxonomy" id="2785331"/>
    <lineage>
        <taxon>Bacteria</taxon>
        <taxon>Pseudomonadati</taxon>
        <taxon>Pseudomonadota</taxon>
        <taxon>Gammaproteobacteria</taxon>
        <taxon>Pseudomonadales</taxon>
        <taxon>Pseudomonadaceae</taxon>
        <taxon>Entomomonas</taxon>
    </lineage>
</organism>
<name>A0A974NIC4_9GAMM</name>
<evidence type="ECO:0000313" key="2">
    <source>
        <dbReference type="Proteomes" id="UP000595278"/>
    </source>
</evidence>
<dbReference type="InterPro" id="IPR011042">
    <property type="entry name" value="6-blade_b-propeller_TolB-like"/>
</dbReference>
<dbReference type="AlphaFoldDB" id="A0A974NIC4"/>
<evidence type="ECO:0000313" key="1">
    <source>
        <dbReference type="EMBL" id="QQP87149.1"/>
    </source>
</evidence>
<sequence>MLTLVFGGGFLLWQHYFPVVADKSWQYRVLHTNIAKASAIYKEADGSLIVAEELNKSRGRIIRIAPNGERTTLFGNLNKPDGITAFAGGIVFSQEGGEYPVNWLKDGIVHVLFQGTNVQGLIADGKYLYAVEDRGPQSKILRYNSITKTIEVIRDNLNEAETLAICPNGQKYYNEKEANRVRLLTDDGTDPVVLNYKQTKEPSILKCNSQGLWISEDSTHRARLMLLQPDGKLKVILSHLKAPQQLLEINEDEYLLAEGGRDRIIEIKKIN</sequence>
<protein>
    <submittedName>
        <fullName evidence="1">Uncharacterized protein</fullName>
    </submittedName>
</protein>
<gene>
    <name evidence="1" type="ORF">JHT90_06920</name>
</gene>
<proteinExistence type="predicted"/>
<reference evidence="1 2" key="1">
    <citation type="submission" date="2021-01" db="EMBL/GenBank/DDBJ databases">
        <title>Entomomonas sp. F2A isolated from a house cricket (Acheta domesticus).</title>
        <authorList>
            <person name="Spergser J."/>
            <person name="Busse H.-J."/>
        </authorList>
    </citation>
    <scope>NUCLEOTIDE SEQUENCE [LARGE SCALE GENOMIC DNA]</scope>
    <source>
        <strain evidence="1 2">F2A</strain>
    </source>
</reference>
<accession>A0A974NIC4</accession>
<dbReference type="SUPFAM" id="SSF101898">
    <property type="entry name" value="NHL repeat"/>
    <property type="match status" value="1"/>
</dbReference>
<dbReference type="Proteomes" id="UP000595278">
    <property type="component" value="Chromosome"/>
</dbReference>
<keyword evidence="2" id="KW-1185">Reference proteome</keyword>
<dbReference type="EMBL" id="CP067393">
    <property type="protein sequence ID" value="QQP87149.1"/>
    <property type="molecule type" value="Genomic_DNA"/>
</dbReference>
<dbReference type="KEGG" id="eaz:JHT90_06920"/>